<dbReference type="InterPro" id="IPR004638">
    <property type="entry name" value="EmrB-like"/>
</dbReference>
<dbReference type="SUPFAM" id="SSF103473">
    <property type="entry name" value="MFS general substrate transporter"/>
    <property type="match status" value="1"/>
</dbReference>
<protein>
    <submittedName>
        <fullName evidence="9">MDR family MFS transporter</fullName>
    </submittedName>
</protein>
<keyword evidence="5 7" id="KW-1133">Transmembrane helix</keyword>
<evidence type="ECO:0000256" key="2">
    <source>
        <dbReference type="ARBA" id="ARBA00022448"/>
    </source>
</evidence>
<evidence type="ECO:0000256" key="4">
    <source>
        <dbReference type="ARBA" id="ARBA00022692"/>
    </source>
</evidence>
<feature type="transmembrane region" description="Helical" evidence="7">
    <location>
        <begin position="345"/>
        <end position="364"/>
    </location>
</feature>
<dbReference type="InterPro" id="IPR036259">
    <property type="entry name" value="MFS_trans_sf"/>
</dbReference>
<dbReference type="PROSITE" id="PS50850">
    <property type="entry name" value="MFS"/>
    <property type="match status" value="1"/>
</dbReference>
<keyword evidence="2" id="KW-0813">Transport</keyword>
<feature type="transmembrane region" description="Helical" evidence="7">
    <location>
        <begin position="413"/>
        <end position="432"/>
    </location>
</feature>
<organism evidence="9 10">
    <name type="scientific">Ferrovibrio xuzhouensis</name>
    <dbReference type="NCBI Taxonomy" id="1576914"/>
    <lineage>
        <taxon>Bacteria</taxon>
        <taxon>Pseudomonadati</taxon>
        <taxon>Pseudomonadota</taxon>
        <taxon>Alphaproteobacteria</taxon>
        <taxon>Rhodospirillales</taxon>
        <taxon>Rhodospirillaceae</taxon>
        <taxon>Ferrovibrio</taxon>
    </lineage>
</organism>
<keyword evidence="6 7" id="KW-0472">Membrane</keyword>
<evidence type="ECO:0000256" key="7">
    <source>
        <dbReference type="SAM" id="Phobius"/>
    </source>
</evidence>
<evidence type="ECO:0000256" key="1">
    <source>
        <dbReference type="ARBA" id="ARBA00004651"/>
    </source>
</evidence>
<feature type="transmembrane region" description="Helical" evidence="7">
    <location>
        <begin position="238"/>
        <end position="259"/>
    </location>
</feature>
<feature type="transmembrane region" description="Helical" evidence="7">
    <location>
        <begin position="90"/>
        <end position="109"/>
    </location>
</feature>
<name>A0ABV7VDA4_9PROT</name>
<keyword evidence="10" id="KW-1185">Reference proteome</keyword>
<dbReference type="Gene3D" id="1.20.1250.20">
    <property type="entry name" value="MFS general substrate transporter like domains"/>
    <property type="match status" value="1"/>
</dbReference>
<evidence type="ECO:0000256" key="6">
    <source>
        <dbReference type="ARBA" id="ARBA00023136"/>
    </source>
</evidence>
<feature type="transmembrane region" description="Helical" evidence="7">
    <location>
        <begin position="316"/>
        <end position="338"/>
    </location>
</feature>
<feature type="transmembrane region" description="Helical" evidence="7">
    <location>
        <begin position="148"/>
        <end position="170"/>
    </location>
</feature>
<dbReference type="Gene3D" id="1.20.1720.10">
    <property type="entry name" value="Multidrug resistance protein D"/>
    <property type="match status" value="1"/>
</dbReference>
<dbReference type="CDD" id="cd17502">
    <property type="entry name" value="MFS_Azr1_MDR_like"/>
    <property type="match status" value="1"/>
</dbReference>
<feature type="transmembrane region" description="Helical" evidence="7">
    <location>
        <begin position="279"/>
        <end position="304"/>
    </location>
</feature>
<dbReference type="RefSeq" id="WP_379724147.1">
    <property type="nucleotide sequence ID" value="NZ_JBHRYJ010000001.1"/>
</dbReference>
<proteinExistence type="predicted"/>
<reference evidence="10" key="1">
    <citation type="journal article" date="2019" name="Int. J. Syst. Evol. Microbiol.">
        <title>The Global Catalogue of Microorganisms (GCM) 10K type strain sequencing project: providing services to taxonomists for standard genome sequencing and annotation.</title>
        <authorList>
            <consortium name="The Broad Institute Genomics Platform"/>
            <consortium name="The Broad Institute Genome Sequencing Center for Infectious Disease"/>
            <person name="Wu L."/>
            <person name="Ma J."/>
        </authorList>
    </citation>
    <scope>NUCLEOTIDE SEQUENCE [LARGE SCALE GENOMIC DNA]</scope>
    <source>
        <strain evidence="10">KCTC 42182</strain>
    </source>
</reference>
<feature type="transmembrane region" description="Helical" evidence="7">
    <location>
        <begin position="23"/>
        <end position="47"/>
    </location>
</feature>
<evidence type="ECO:0000256" key="5">
    <source>
        <dbReference type="ARBA" id="ARBA00022989"/>
    </source>
</evidence>
<dbReference type="PANTHER" id="PTHR23501:SF197">
    <property type="entry name" value="COMD"/>
    <property type="match status" value="1"/>
</dbReference>
<evidence type="ECO:0000313" key="9">
    <source>
        <dbReference type="EMBL" id="MFC3675483.1"/>
    </source>
</evidence>
<dbReference type="InterPro" id="IPR011701">
    <property type="entry name" value="MFS"/>
</dbReference>
<feature type="transmembrane region" description="Helical" evidence="7">
    <location>
        <begin position="489"/>
        <end position="507"/>
    </location>
</feature>
<dbReference type="NCBIfam" id="TIGR00711">
    <property type="entry name" value="efflux_EmrB"/>
    <property type="match status" value="1"/>
</dbReference>
<evidence type="ECO:0000313" key="10">
    <source>
        <dbReference type="Proteomes" id="UP001595711"/>
    </source>
</evidence>
<keyword evidence="4 7" id="KW-0812">Transmembrane</keyword>
<accession>A0ABV7VDA4</accession>
<feature type="transmembrane region" description="Helical" evidence="7">
    <location>
        <begin position="59"/>
        <end position="78"/>
    </location>
</feature>
<feature type="domain" description="Major facilitator superfamily (MFS) profile" evidence="8">
    <location>
        <begin position="25"/>
        <end position="512"/>
    </location>
</feature>
<comment type="subcellular location">
    <subcellularLocation>
        <location evidence="1">Cell membrane</location>
        <topology evidence="1">Multi-pass membrane protein</topology>
    </subcellularLocation>
</comment>
<feature type="transmembrane region" description="Helical" evidence="7">
    <location>
        <begin position="176"/>
        <end position="193"/>
    </location>
</feature>
<dbReference type="EMBL" id="JBHRYJ010000001">
    <property type="protein sequence ID" value="MFC3675483.1"/>
    <property type="molecule type" value="Genomic_DNA"/>
</dbReference>
<dbReference type="Proteomes" id="UP001595711">
    <property type="component" value="Unassembled WGS sequence"/>
</dbReference>
<dbReference type="Pfam" id="PF07690">
    <property type="entry name" value="MFS_1"/>
    <property type="match status" value="1"/>
</dbReference>
<dbReference type="PRINTS" id="PR01036">
    <property type="entry name" value="TCRTETB"/>
</dbReference>
<feature type="transmembrane region" description="Helical" evidence="7">
    <location>
        <begin position="115"/>
        <end position="136"/>
    </location>
</feature>
<sequence>MSSAPASISQPDPPVAFSHREKIIIIVGLMLGMFLAALEQTIIATALPRIAGDLGGAEHLSWIVSSYLLTSTAVTPIYGKLSDLYGRKVMLQIAICVFLVTSLLCGFAGSMVQLIIFRALQGLGGGGLLAMAHATIADIISPRERGRYQGYIASVFAASSVIGPVLGGLFAEHLGWPWIFWLNIPIGLAALAVSQKTLGRLKPKRLRHRIDYFGAVLIVSAVTCVLLVTTMGGNEFPWASPEIVGLGIAAVILFLLAVVQERRAAEPILPPRLFHNHTYVIVISLNLMISMVMIGGLIFMPLFLQMVYKLSSSDAGLMLIPLSCFTVAGAITAGRLVAHTGRYKIFPVIGFSILTVALLLLSTVTGTTPLWLTGVFMALNGFGLGLVMPVMLVAIQNAVEPRDMGVGTASVSFFRTMGGSFGVALYGAVLIARLDVLFDALPGAADIARLMGGSPGVVLLHDGRKALAALPDALHDPAITAIGGAFHELFWLGAAIAIVSLGVVLRLREIPLRETAAAVTAPAPGDD</sequence>
<evidence type="ECO:0000256" key="3">
    <source>
        <dbReference type="ARBA" id="ARBA00022475"/>
    </source>
</evidence>
<comment type="caution">
    <text evidence="9">The sequence shown here is derived from an EMBL/GenBank/DDBJ whole genome shotgun (WGS) entry which is preliminary data.</text>
</comment>
<feature type="transmembrane region" description="Helical" evidence="7">
    <location>
        <begin position="370"/>
        <end position="392"/>
    </location>
</feature>
<feature type="transmembrane region" description="Helical" evidence="7">
    <location>
        <begin position="213"/>
        <end position="232"/>
    </location>
</feature>
<dbReference type="InterPro" id="IPR020846">
    <property type="entry name" value="MFS_dom"/>
</dbReference>
<keyword evidence="3" id="KW-1003">Cell membrane</keyword>
<evidence type="ECO:0000259" key="8">
    <source>
        <dbReference type="PROSITE" id="PS50850"/>
    </source>
</evidence>
<gene>
    <name evidence="9" type="ORF">ACFOOQ_08010</name>
</gene>
<dbReference type="PANTHER" id="PTHR23501">
    <property type="entry name" value="MAJOR FACILITATOR SUPERFAMILY"/>
    <property type="match status" value="1"/>
</dbReference>